<accession>A0ABP4GI05</accession>
<keyword evidence="1" id="KW-0812">Transmembrane</keyword>
<keyword evidence="1" id="KW-0472">Membrane</keyword>
<feature type="transmembrane region" description="Helical" evidence="1">
    <location>
        <begin position="92"/>
        <end position="112"/>
    </location>
</feature>
<feature type="transmembrane region" description="Helical" evidence="1">
    <location>
        <begin position="59"/>
        <end position="80"/>
    </location>
</feature>
<name>A0ABP4GI05_9MICO</name>
<proteinExistence type="predicted"/>
<evidence type="ECO:0000256" key="1">
    <source>
        <dbReference type="SAM" id="Phobius"/>
    </source>
</evidence>
<comment type="caution">
    <text evidence="2">The sequence shown here is derived from an EMBL/GenBank/DDBJ whole genome shotgun (WGS) entry which is preliminary data.</text>
</comment>
<keyword evidence="1" id="KW-1133">Transmembrane helix</keyword>
<evidence type="ECO:0000313" key="2">
    <source>
        <dbReference type="EMBL" id="GAA1223745.1"/>
    </source>
</evidence>
<organism evidence="2 3">
    <name type="scientific">Rhodoglobus aureus</name>
    <dbReference type="NCBI Taxonomy" id="191497"/>
    <lineage>
        <taxon>Bacteria</taxon>
        <taxon>Bacillati</taxon>
        <taxon>Actinomycetota</taxon>
        <taxon>Actinomycetes</taxon>
        <taxon>Micrococcales</taxon>
        <taxon>Microbacteriaceae</taxon>
        <taxon>Rhodoglobus</taxon>
    </lineage>
</organism>
<dbReference type="Proteomes" id="UP001500943">
    <property type="component" value="Unassembled WGS sequence"/>
</dbReference>
<reference evidence="3" key="1">
    <citation type="journal article" date="2019" name="Int. J. Syst. Evol. Microbiol.">
        <title>The Global Catalogue of Microorganisms (GCM) 10K type strain sequencing project: providing services to taxonomists for standard genome sequencing and annotation.</title>
        <authorList>
            <consortium name="The Broad Institute Genomics Platform"/>
            <consortium name="The Broad Institute Genome Sequencing Center for Infectious Disease"/>
            <person name="Wu L."/>
            <person name="Ma J."/>
        </authorList>
    </citation>
    <scope>NUCLEOTIDE SEQUENCE [LARGE SCALE GENOMIC DNA]</scope>
    <source>
        <strain evidence="3">JCM 12762</strain>
    </source>
</reference>
<gene>
    <name evidence="2" type="ORF">GCM10009655_23510</name>
</gene>
<keyword evidence="3" id="KW-1185">Reference proteome</keyword>
<protein>
    <submittedName>
        <fullName evidence="2">Uncharacterized protein</fullName>
    </submittedName>
</protein>
<feature type="transmembrane region" description="Helical" evidence="1">
    <location>
        <begin position="30"/>
        <end position="47"/>
    </location>
</feature>
<dbReference type="RefSeq" id="WP_343926090.1">
    <property type="nucleotide sequence ID" value="NZ_BAAAKW010000053.1"/>
</dbReference>
<evidence type="ECO:0000313" key="3">
    <source>
        <dbReference type="Proteomes" id="UP001500943"/>
    </source>
</evidence>
<dbReference type="EMBL" id="BAAAKW010000053">
    <property type="protein sequence ID" value="GAA1223745.1"/>
    <property type="molecule type" value="Genomic_DNA"/>
</dbReference>
<sequence length="120" mass="12445">MLRFGVLSSAAVVTLWALLAWINPETTYHLAPVIAVAAAPVVSRMLAEKPLTPRVTALTVGVGLALTITAAIVISAVGWMRGPSISPAISPLAELVVVIALGAVLGAVVAVYRPRKRADR</sequence>